<accession>A0AAW1CIA4</accession>
<evidence type="ECO:0000256" key="2">
    <source>
        <dbReference type="SAM" id="SignalP"/>
    </source>
</evidence>
<feature type="region of interest" description="Disordered" evidence="1">
    <location>
        <begin position="354"/>
        <end position="436"/>
    </location>
</feature>
<dbReference type="AlphaFoldDB" id="A0AAW1CIA4"/>
<feature type="compositionally biased region" description="Low complexity" evidence="1">
    <location>
        <begin position="355"/>
        <end position="376"/>
    </location>
</feature>
<gene>
    <name evidence="3" type="ORF">O3M35_003217</name>
</gene>
<feature type="chain" id="PRO_5043643049" evidence="2">
    <location>
        <begin position="25"/>
        <end position="436"/>
    </location>
</feature>
<dbReference type="Proteomes" id="UP001461498">
    <property type="component" value="Unassembled WGS sequence"/>
</dbReference>
<sequence>MKSTQVRWLYSALTVLIVMSICEAITSGGPYRKQHQQTVYVGGVGGVPVRAARWQHHPHQRNAMVAPPTRVHRSGPSNHYHPAVIPGSRYRAGPPPGPVKRVYLPYKYLPPQIQQKFRYSVNGPPHSKRPVMNGPPPGWKPKRTLHPNPSMHAHNSYMPPRKNKHPGKYIPNAGKLSHISGAPTSVVTDSYGAPYKLTSTTYGVPHPTQGAPEPPASNGIATATKDVPTSFIQVYQGNNNREMEAQTSYSFGTQHQVPYSMTKPRVQHQMLSSQHLSVSRPAKPVQSAATVTSLSSYHHDSNINESPVYRPSSNNTTNKVQNKLIITKDSSNTYGGFQPPKQTYGFLPYDDKDGAAAAASSSSSSSSSVVGVGSSVTSDQYYSGNSNNNNANSQSQSSSSSVTVTSSSSSSPSSSVSSSHQTREEYLSPNYYQQKS</sequence>
<evidence type="ECO:0000313" key="3">
    <source>
        <dbReference type="EMBL" id="KAK9498628.1"/>
    </source>
</evidence>
<proteinExistence type="predicted"/>
<feature type="compositionally biased region" description="Low complexity" evidence="1">
    <location>
        <begin position="383"/>
        <end position="420"/>
    </location>
</feature>
<reference evidence="3 4" key="1">
    <citation type="submission" date="2022-12" db="EMBL/GenBank/DDBJ databases">
        <title>Chromosome-level genome assembly of true bugs.</title>
        <authorList>
            <person name="Ma L."/>
            <person name="Li H."/>
        </authorList>
    </citation>
    <scope>NUCLEOTIDE SEQUENCE [LARGE SCALE GENOMIC DNA]</scope>
    <source>
        <strain evidence="3">Lab_2022b</strain>
    </source>
</reference>
<feature type="compositionally biased region" description="Polar residues" evidence="1">
    <location>
        <begin position="287"/>
        <end position="296"/>
    </location>
</feature>
<keyword evidence="2" id="KW-0732">Signal</keyword>
<organism evidence="3 4">
    <name type="scientific">Rhynocoris fuscipes</name>
    <dbReference type="NCBI Taxonomy" id="488301"/>
    <lineage>
        <taxon>Eukaryota</taxon>
        <taxon>Metazoa</taxon>
        <taxon>Ecdysozoa</taxon>
        <taxon>Arthropoda</taxon>
        <taxon>Hexapoda</taxon>
        <taxon>Insecta</taxon>
        <taxon>Pterygota</taxon>
        <taxon>Neoptera</taxon>
        <taxon>Paraneoptera</taxon>
        <taxon>Hemiptera</taxon>
        <taxon>Heteroptera</taxon>
        <taxon>Panheteroptera</taxon>
        <taxon>Cimicomorpha</taxon>
        <taxon>Reduviidae</taxon>
        <taxon>Harpactorinae</taxon>
        <taxon>Harpactorini</taxon>
        <taxon>Rhynocoris</taxon>
    </lineage>
</organism>
<dbReference type="EMBL" id="JAPXFL010000012">
    <property type="protein sequence ID" value="KAK9498628.1"/>
    <property type="molecule type" value="Genomic_DNA"/>
</dbReference>
<comment type="caution">
    <text evidence="3">The sequence shown here is derived from an EMBL/GenBank/DDBJ whole genome shotgun (WGS) entry which is preliminary data.</text>
</comment>
<feature type="region of interest" description="Disordered" evidence="1">
    <location>
        <begin position="274"/>
        <end position="317"/>
    </location>
</feature>
<feature type="signal peptide" evidence="2">
    <location>
        <begin position="1"/>
        <end position="24"/>
    </location>
</feature>
<name>A0AAW1CIA4_9HEMI</name>
<evidence type="ECO:0000313" key="4">
    <source>
        <dbReference type="Proteomes" id="UP001461498"/>
    </source>
</evidence>
<keyword evidence="4" id="KW-1185">Reference proteome</keyword>
<protein>
    <submittedName>
        <fullName evidence="3">Uncharacterized protein</fullName>
    </submittedName>
</protein>
<evidence type="ECO:0000256" key="1">
    <source>
        <dbReference type="SAM" id="MobiDB-lite"/>
    </source>
</evidence>